<organism evidence="6 7">
    <name type="scientific">Labrus bergylta</name>
    <name type="common">ballan wrasse</name>
    <dbReference type="NCBI Taxonomy" id="56723"/>
    <lineage>
        <taxon>Eukaryota</taxon>
        <taxon>Metazoa</taxon>
        <taxon>Chordata</taxon>
        <taxon>Craniata</taxon>
        <taxon>Vertebrata</taxon>
        <taxon>Euteleostomi</taxon>
        <taxon>Actinopterygii</taxon>
        <taxon>Neopterygii</taxon>
        <taxon>Teleostei</taxon>
        <taxon>Neoteleostei</taxon>
        <taxon>Acanthomorphata</taxon>
        <taxon>Eupercaria</taxon>
        <taxon>Labriformes</taxon>
        <taxon>Labridae</taxon>
        <taxon>Labrus</taxon>
    </lineage>
</organism>
<keyword evidence="2 4" id="KW-0863">Zinc-finger</keyword>
<dbReference type="Ensembl" id="ENSLBET00000018568.1">
    <property type="protein sequence ID" value="ENSLBEP00000017581.1"/>
    <property type="gene ID" value="ENSLBEG00000013561.1"/>
</dbReference>
<evidence type="ECO:0000256" key="1">
    <source>
        <dbReference type="ARBA" id="ARBA00022723"/>
    </source>
</evidence>
<keyword evidence="1" id="KW-0479">Metal-binding</keyword>
<dbReference type="GO" id="GO:0008270">
    <property type="term" value="F:zinc ion binding"/>
    <property type="evidence" value="ECO:0007669"/>
    <property type="project" value="UniProtKB-KW"/>
</dbReference>
<dbReference type="PROSITE" id="PS01360">
    <property type="entry name" value="ZF_MYND_1"/>
    <property type="match status" value="1"/>
</dbReference>
<name>A0A3Q3FC13_9LABR</name>
<dbReference type="PROSITE" id="PS50865">
    <property type="entry name" value="ZF_MYND_2"/>
    <property type="match status" value="1"/>
</dbReference>
<evidence type="ECO:0000256" key="4">
    <source>
        <dbReference type="PROSITE-ProRule" id="PRU00134"/>
    </source>
</evidence>
<protein>
    <submittedName>
        <fullName evidence="6">MSS51 mitochondrial translational activator</fullName>
    </submittedName>
</protein>
<sequence length="306" mass="34823">MTESVGADVESKVRPMAFQSQKEMFEKMEDSFKFCAGCQKWPKQLSNPQSLKRCARCLHVYYCCKECQKEDWSKHKKFCSQLCLAAIDRVVEWLLLKGDLPFATEKWSKPQSEVKGWDGWLAMQGDLTSRLSPVLSGANMKGLWTHTGRPQPGDEDLKQSLWRVCSEFFSRPLTIAWGMRMFGLNPFSRPLTIHLVGVAQSETLAARLTDYDELNKMFPGHQGIEIVMVGPEVVDGPVMRPPLTAFGPRQRVYIGAYKGLYHEFWEDLVEKEKATKPDLVVGFHPGENKIFTISNLNVFVVLCASY</sequence>
<evidence type="ECO:0000259" key="5">
    <source>
        <dbReference type="PROSITE" id="PS50865"/>
    </source>
</evidence>
<accession>A0A3Q3FC13</accession>
<reference evidence="6" key="2">
    <citation type="submission" date="2025-09" db="UniProtKB">
        <authorList>
            <consortium name="Ensembl"/>
        </authorList>
    </citation>
    <scope>IDENTIFICATION</scope>
</reference>
<dbReference type="Pfam" id="PF01753">
    <property type="entry name" value="zf-MYND"/>
    <property type="match status" value="1"/>
</dbReference>
<evidence type="ECO:0000256" key="3">
    <source>
        <dbReference type="ARBA" id="ARBA00022833"/>
    </source>
</evidence>
<dbReference type="InParanoid" id="A0A3Q3FC13"/>
<dbReference type="AlphaFoldDB" id="A0A3Q3FC13"/>
<evidence type="ECO:0000256" key="2">
    <source>
        <dbReference type="ARBA" id="ARBA00022771"/>
    </source>
</evidence>
<proteinExistence type="predicted"/>
<dbReference type="SUPFAM" id="SSF144232">
    <property type="entry name" value="HIT/MYND zinc finger-like"/>
    <property type="match status" value="1"/>
</dbReference>
<feature type="domain" description="MYND-type" evidence="5">
    <location>
        <begin position="35"/>
        <end position="79"/>
    </location>
</feature>
<dbReference type="InterPro" id="IPR046824">
    <property type="entry name" value="Mss51-like_C"/>
</dbReference>
<keyword evidence="7" id="KW-1185">Reference proteome</keyword>
<dbReference type="InterPro" id="IPR002893">
    <property type="entry name" value="Znf_MYND"/>
</dbReference>
<reference evidence="6" key="1">
    <citation type="submission" date="2025-08" db="UniProtKB">
        <authorList>
            <consortium name="Ensembl"/>
        </authorList>
    </citation>
    <scope>IDENTIFICATION</scope>
</reference>
<dbReference type="PANTHER" id="PTHR46920">
    <property type="match status" value="1"/>
</dbReference>
<evidence type="ECO:0000313" key="6">
    <source>
        <dbReference type="Ensembl" id="ENSLBEP00000017581.1"/>
    </source>
</evidence>
<dbReference type="InterPro" id="IPR052839">
    <property type="entry name" value="Mito_gene_expr_regulator"/>
</dbReference>
<dbReference type="Pfam" id="PF20179">
    <property type="entry name" value="MSS51_C"/>
    <property type="match status" value="1"/>
</dbReference>
<evidence type="ECO:0000313" key="7">
    <source>
        <dbReference type="Proteomes" id="UP000261660"/>
    </source>
</evidence>
<dbReference type="GeneTree" id="ENSGT00940000153820"/>
<dbReference type="Proteomes" id="UP000261660">
    <property type="component" value="Unplaced"/>
</dbReference>
<dbReference type="STRING" id="56723.ENSLBEP00000017581"/>
<dbReference type="Gene3D" id="6.10.140.2220">
    <property type="match status" value="1"/>
</dbReference>
<dbReference type="PANTHER" id="PTHR46920:SF2">
    <property type="entry name" value="MSS51 MITOCHONDRIAL TRANSLATIONAL ACTIVATOR"/>
    <property type="match status" value="1"/>
</dbReference>
<keyword evidence="3" id="KW-0862">Zinc</keyword>